<proteinExistence type="predicted"/>
<dbReference type="PANTHER" id="PTHR46033:SF8">
    <property type="entry name" value="PROTEIN MAINTENANCE OF MERISTEMS-LIKE"/>
    <property type="match status" value="1"/>
</dbReference>
<dbReference type="AlphaFoldDB" id="A0A3Q7YFH7"/>
<feature type="domain" description="Aminotransferase-like plant mobile" evidence="2">
    <location>
        <begin position="2"/>
        <end position="222"/>
    </location>
</feature>
<evidence type="ECO:0000259" key="2">
    <source>
        <dbReference type="Pfam" id="PF10536"/>
    </source>
</evidence>
<evidence type="ECO:0000256" key="1">
    <source>
        <dbReference type="SAM" id="MobiDB-lite"/>
    </source>
</evidence>
<reference evidence="3" key="1">
    <citation type="journal article" date="2013" name="Nat. Biotechnol.">
        <title>Draft genome sequence of chickpea (Cicer arietinum) provides a resource for trait improvement.</title>
        <authorList>
            <person name="Varshney R.K."/>
            <person name="Song C."/>
            <person name="Saxena R.K."/>
            <person name="Azam S."/>
            <person name="Yu S."/>
            <person name="Sharpe A.G."/>
            <person name="Cannon S."/>
            <person name="Baek J."/>
            <person name="Rosen B.D."/>
            <person name="Tar'an B."/>
            <person name="Millan T."/>
            <person name="Zhang X."/>
            <person name="Ramsay L.D."/>
            <person name="Iwata A."/>
            <person name="Wang Y."/>
            <person name="Nelson W."/>
            <person name="Farmer A.D."/>
            <person name="Gaur P.M."/>
            <person name="Soderlund C."/>
            <person name="Penmetsa R.V."/>
            <person name="Xu C."/>
            <person name="Bharti A.K."/>
            <person name="He W."/>
            <person name="Winter P."/>
            <person name="Zhao S."/>
            <person name="Hane J.K."/>
            <person name="Carrasquilla-Garcia N."/>
            <person name="Condie J.A."/>
            <person name="Upadhyaya H.D."/>
            <person name="Luo M.C."/>
            <person name="Thudi M."/>
            <person name="Gowda C.L."/>
            <person name="Singh N.P."/>
            <person name="Lichtenzveig J."/>
            <person name="Gali K.K."/>
            <person name="Rubio J."/>
            <person name="Nadarajan N."/>
            <person name="Dolezel J."/>
            <person name="Bansal K.C."/>
            <person name="Xu X."/>
            <person name="Edwards D."/>
            <person name="Zhang G."/>
            <person name="Kahl G."/>
            <person name="Gil J."/>
            <person name="Singh K.B."/>
            <person name="Datta S.K."/>
            <person name="Jackson S.A."/>
            <person name="Wang J."/>
            <person name="Cook D.R."/>
        </authorList>
    </citation>
    <scope>NUCLEOTIDE SEQUENCE [LARGE SCALE GENOMIC DNA]</scope>
    <source>
        <strain evidence="3">cv. CDC Frontier</strain>
    </source>
</reference>
<reference evidence="4" key="2">
    <citation type="submission" date="2025-08" db="UniProtKB">
        <authorList>
            <consortium name="RefSeq"/>
        </authorList>
    </citation>
    <scope>IDENTIFICATION</scope>
    <source>
        <tissue evidence="4">Etiolated seedlings</tissue>
    </source>
</reference>
<dbReference type="PANTHER" id="PTHR46033">
    <property type="entry name" value="PROTEIN MAIN-LIKE 2"/>
    <property type="match status" value="1"/>
</dbReference>
<accession>A0A3Q7YFH7</accession>
<dbReference type="InterPro" id="IPR019557">
    <property type="entry name" value="AminoTfrase-like_pln_mobile"/>
</dbReference>
<dbReference type="RefSeq" id="XP_027190510.1">
    <property type="nucleotide sequence ID" value="XM_027334709.1"/>
</dbReference>
<dbReference type="Proteomes" id="UP000087171">
    <property type="component" value="Chromosome Ca5"/>
</dbReference>
<organism evidence="3 4">
    <name type="scientific">Cicer arietinum</name>
    <name type="common">Chickpea</name>
    <name type="synonym">Garbanzo</name>
    <dbReference type="NCBI Taxonomy" id="3827"/>
    <lineage>
        <taxon>Eukaryota</taxon>
        <taxon>Viridiplantae</taxon>
        <taxon>Streptophyta</taxon>
        <taxon>Embryophyta</taxon>
        <taxon>Tracheophyta</taxon>
        <taxon>Spermatophyta</taxon>
        <taxon>Magnoliopsida</taxon>
        <taxon>eudicotyledons</taxon>
        <taxon>Gunneridae</taxon>
        <taxon>Pentapetalae</taxon>
        <taxon>rosids</taxon>
        <taxon>fabids</taxon>
        <taxon>Fabales</taxon>
        <taxon>Fabaceae</taxon>
        <taxon>Papilionoideae</taxon>
        <taxon>50 kb inversion clade</taxon>
        <taxon>NPAAA clade</taxon>
        <taxon>Hologalegina</taxon>
        <taxon>IRL clade</taxon>
        <taxon>Cicereae</taxon>
        <taxon>Cicer</taxon>
    </lineage>
</organism>
<evidence type="ECO:0000313" key="3">
    <source>
        <dbReference type="Proteomes" id="UP000087171"/>
    </source>
</evidence>
<dbReference type="InterPro" id="IPR044824">
    <property type="entry name" value="MAIN-like"/>
</dbReference>
<name>A0A3Q7YFH7_CICAR</name>
<keyword evidence="3" id="KW-1185">Reference proteome</keyword>
<dbReference type="GO" id="GO:0010073">
    <property type="term" value="P:meristem maintenance"/>
    <property type="evidence" value="ECO:0007669"/>
    <property type="project" value="InterPro"/>
</dbReference>
<evidence type="ECO:0000313" key="4">
    <source>
        <dbReference type="RefSeq" id="XP_027190510.1"/>
    </source>
</evidence>
<protein>
    <submittedName>
        <fullName evidence="4">Serine/threonine-protein phosphatase 7 long form homolog</fullName>
    </submittedName>
</protein>
<feature type="compositionally biased region" description="Low complexity" evidence="1">
    <location>
        <begin position="250"/>
        <end position="260"/>
    </location>
</feature>
<sequence length="310" mass="36629">MSDKSHNIVHIMWLYLLRGLQETGQYSWGSTCLATLYRELCRASEPGVMSIGGCSHLLPTWAWYHMPFLAPISNLEPHFPFSKRYSGKGMKFGDTPRYHTAGYRSKIDHMTFIWRQYIGLTYDYPEDNWLWNASTYLICFYIIEMHQTDRVKLQFGLPQEIPHPPRNMIKYHKVDLHKQVDYSWTLFYENENKEWNERENHILNGQPLNVEFKPSYEYMVWFCKNSKRFISVENQLADPRVNPPQPPPQSSGSSSSAALPPRHPPQQEDEDQEEEEEEQQQQTRDVPRRRQNSVRVRKPRQCGTGGHLQH</sequence>
<feature type="compositionally biased region" description="Acidic residues" evidence="1">
    <location>
        <begin position="267"/>
        <end position="279"/>
    </location>
</feature>
<dbReference type="OrthoDB" id="1435547at2759"/>
<feature type="region of interest" description="Disordered" evidence="1">
    <location>
        <begin position="237"/>
        <end position="310"/>
    </location>
</feature>
<gene>
    <name evidence="4" type="primary">LOC113786680</name>
</gene>
<feature type="compositionally biased region" description="Basic residues" evidence="1">
    <location>
        <begin position="287"/>
        <end position="300"/>
    </location>
</feature>
<dbReference type="Pfam" id="PF10536">
    <property type="entry name" value="PMD"/>
    <property type="match status" value="1"/>
</dbReference>